<evidence type="ECO:0000256" key="2">
    <source>
        <dbReference type="ARBA" id="ARBA00022448"/>
    </source>
</evidence>
<evidence type="ECO:0000256" key="6">
    <source>
        <dbReference type="ARBA" id="ARBA00023136"/>
    </source>
</evidence>
<keyword evidence="3 7" id="KW-0812">Transmembrane</keyword>
<dbReference type="AlphaFoldDB" id="A0A9Q8URE4"/>
<dbReference type="OrthoDB" id="19261at2759"/>
<keyword evidence="2" id="KW-0813">Transport</keyword>
<dbReference type="GeneID" id="71990536"/>
<feature type="transmembrane region" description="Helical" evidence="7">
    <location>
        <begin position="46"/>
        <end position="70"/>
    </location>
</feature>
<dbReference type="Gene3D" id="1.20.120.1770">
    <property type="match status" value="1"/>
</dbReference>
<protein>
    <recommendedName>
        <fullName evidence="8">Cytochrome b561 domain-containing protein</fullName>
    </recommendedName>
</protein>
<evidence type="ECO:0000256" key="3">
    <source>
        <dbReference type="ARBA" id="ARBA00022692"/>
    </source>
</evidence>
<reference evidence="9" key="2">
    <citation type="journal article" date="2022" name="Microb. Genom.">
        <title>A chromosome-scale genome assembly of the tomato pathogen Cladosporium fulvum reveals a compartmentalized genome architecture and the presence of a dispensable chromosome.</title>
        <authorList>
            <person name="Zaccaron A.Z."/>
            <person name="Chen L.H."/>
            <person name="Samaras A."/>
            <person name="Stergiopoulos I."/>
        </authorList>
    </citation>
    <scope>NUCLEOTIDE SEQUENCE</scope>
    <source>
        <strain evidence="9">Race5_Kim</strain>
    </source>
</reference>
<dbReference type="GO" id="GO:0016020">
    <property type="term" value="C:membrane"/>
    <property type="evidence" value="ECO:0007669"/>
    <property type="project" value="UniProtKB-SubCell"/>
</dbReference>
<name>A0A9Q8URE4_PASFU</name>
<dbReference type="PROSITE" id="PS50939">
    <property type="entry name" value="CYTOCHROME_B561"/>
    <property type="match status" value="1"/>
</dbReference>
<dbReference type="CDD" id="cd08760">
    <property type="entry name" value="Cyt_b561_FRRS1_like"/>
    <property type="match status" value="1"/>
</dbReference>
<keyword evidence="5 7" id="KW-1133">Transmembrane helix</keyword>
<proteinExistence type="predicted"/>
<feature type="domain" description="Cytochrome b561" evidence="8">
    <location>
        <begin position="1"/>
        <end position="188"/>
    </location>
</feature>
<dbReference type="InterPro" id="IPR006593">
    <property type="entry name" value="Cyt_b561/ferric_Rdtase_TM"/>
</dbReference>
<evidence type="ECO:0000256" key="5">
    <source>
        <dbReference type="ARBA" id="ARBA00022989"/>
    </source>
</evidence>
<keyword evidence="6 7" id="KW-0472">Membrane</keyword>
<dbReference type="SMART" id="SM00665">
    <property type="entry name" value="B561"/>
    <property type="match status" value="1"/>
</dbReference>
<evidence type="ECO:0000256" key="4">
    <source>
        <dbReference type="ARBA" id="ARBA00022982"/>
    </source>
</evidence>
<dbReference type="PANTHER" id="PTHR47797">
    <property type="entry name" value="DEHYDROGENASE, PUTATIVE (AFU_ORTHOLOGUE AFUA_8G05805)-RELATED"/>
    <property type="match status" value="1"/>
</dbReference>
<evidence type="ECO:0000256" key="1">
    <source>
        <dbReference type="ARBA" id="ARBA00004370"/>
    </source>
</evidence>
<dbReference type="PANTHER" id="PTHR47797:SF1">
    <property type="entry name" value="CYTOCHROME B561 DOMAIN-CONTAINING PROTEIN-RELATED"/>
    <property type="match status" value="1"/>
</dbReference>
<evidence type="ECO:0000313" key="9">
    <source>
        <dbReference type="EMBL" id="UJO19645.1"/>
    </source>
</evidence>
<feature type="transmembrane region" description="Helical" evidence="7">
    <location>
        <begin position="163"/>
        <end position="183"/>
    </location>
</feature>
<feature type="transmembrane region" description="Helical" evidence="7">
    <location>
        <begin position="127"/>
        <end position="151"/>
    </location>
</feature>
<accession>A0A9Q8URE4</accession>
<gene>
    <name evidence="9" type="ORF">CLAFUR5_10658</name>
</gene>
<evidence type="ECO:0000256" key="7">
    <source>
        <dbReference type="SAM" id="Phobius"/>
    </source>
</evidence>
<feature type="transmembrane region" description="Helical" evidence="7">
    <location>
        <begin position="90"/>
        <end position="115"/>
    </location>
</feature>
<evidence type="ECO:0000259" key="8">
    <source>
        <dbReference type="PROSITE" id="PS50939"/>
    </source>
</evidence>
<dbReference type="RefSeq" id="XP_047764011.1">
    <property type="nucleotide sequence ID" value="XM_047909806.1"/>
</dbReference>
<evidence type="ECO:0000313" key="10">
    <source>
        <dbReference type="Proteomes" id="UP000756132"/>
    </source>
</evidence>
<dbReference type="OMA" id="SIWWEWK"/>
<comment type="subcellular location">
    <subcellularLocation>
        <location evidence="1">Membrane</location>
    </subcellularLocation>
</comment>
<keyword evidence="4" id="KW-0249">Electron transport</keyword>
<organism evidence="9 10">
    <name type="scientific">Passalora fulva</name>
    <name type="common">Tomato leaf mold</name>
    <name type="synonym">Cladosporium fulvum</name>
    <dbReference type="NCBI Taxonomy" id="5499"/>
    <lineage>
        <taxon>Eukaryota</taxon>
        <taxon>Fungi</taxon>
        <taxon>Dikarya</taxon>
        <taxon>Ascomycota</taxon>
        <taxon>Pezizomycotina</taxon>
        <taxon>Dothideomycetes</taxon>
        <taxon>Dothideomycetidae</taxon>
        <taxon>Mycosphaerellales</taxon>
        <taxon>Mycosphaerellaceae</taxon>
        <taxon>Fulvia</taxon>
    </lineage>
</organism>
<feature type="transmembrane region" description="Helical" evidence="7">
    <location>
        <begin position="20"/>
        <end position="39"/>
    </location>
</feature>
<dbReference type="EMBL" id="CP090169">
    <property type="protein sequence ID" value="UJO19645.1"/>
    <property type="molecule type" value="Genomic_DNA"/>
</dbReference>
<dbReference type="Proteomes" id="UP000756132">
    <property type="component" value="Chromosome 7"/>
</dbReference>
<sequence>MASPPLSPTVTHTLEAHGILGSLTWAILFPLGAIILRLINSPKAWLIHAAIMSFSLIVFAVNVGTGLWVVMDSWGTKVGDLNRDLGIGNAHTILGLATFAFAGLQPFLGLIHHFMQKGSGWLTKKTFIGAAHVYIGRLLILLGIINGGIGLLWGRTSSRAQNIAYGVVCAVVWVVYILMSLGYEVRRENRSVETAKGLVERSWAGSGSLDSSPTEGEGKFKV</sequence>
<reference evidence="9" key="1">
    <citation type="submission" date="2021-12" db="EMBL/GenBank/DDBJ databases">
        <authorList>
            <person name="Zaccaron A."/>
            <person name="Stergiopoulos I."/>
        </authorList>
    </citation>
    <scope>NUCLEOTIDE SEQUENCE</scope>
    <source>
        <strain evidence="9">Race5_Kim</strain>
    </source>
</reference>
<dbReference type="KEGG" id="ffu:CLAFUR5_10658"/>
<keyword evidence="10" id="KW-1185">Reference proteome</keyword>